<proteinExistence type="inferred from homology"/>
<reference evidence="6" key="1">
    <citation type="journal article" date="2014" name="Int. J. Syst. Evol. Microbiol.">
        <title>Complete genome sequence of Corynebacterium casei LMG S-19264T (=DSM 44701T), isolated from a smear-ripened cheese.</title>
        <authorList>
            <consortium name="US DOE Joint Genome Institute (JGI-PGF)"/>
            <person name="Walter F."/>
            <person name="Albersmeier A."/>
            <person name="Kalinowski J."/>
            <person name="Ruckert C."/>
        </authorList>
    </citation>
    <scope>NUCLEOTIDE SEQUENCE</scope>
    <source>
        <strain evidence="6">NBRC 101628</strain>
    </source>
</reference>
<dbReference type="RefSeq" id="WP_169903049.1">
    <property type="nucleotide sequence ID" value="NZ_BSNC01000002.1"/>
</dbReference>
<reference evidence="6" key="2">
    <citation type="submission" date="2023-01" db="EMBL/GenBank/DDBJ databases">
        <title>Draft genome sequence of Paraferrimonas sedimenticola strain NBRC 101628.</title>
        <authorList>
            <person name="Sun Q."/>
            <person name="Mori K."/>
        </authorList>
    </citation>
    <scope>NUCLEOTIDE SEQUENCE</scope>
    <source>
        <strain evidence="6">NBRC 101628</strain>
    </source>
</reference>
<dbReference type="PROSITE" id="PS50931">
    <property type="entry name" value="HTH_LYSR"/>
    <property type="match status" value="1"/>
</dbReference>
<evidence type="ECO:0000313" key="6">
    <source>
        <dbReference type="EMBL" id="GLP95437.1"/>
    </source>
</evidence>
<dbReference type="AlphaFoldDB" id="A0AA37RVM5"/>
<dbReference type="SUPFAM" id="SSF53850">
    <property type="entry name" value="Periplasmic binding protein-like II"/>
    <property type="match status" value="1"/>
</dbReference>
<evidence type="ECO:0000313" key="7">
    <source>
        <dbReference type="Proteomes" id="UP001161422"/>
    </source>
</evidence>
<dbReference type="Proteomes" id="UP001161422">
    <property type="component" value="Unassembled WGS sequence"/>
</dbReference>
<sequence>MNQDLAKLDYFALKTLVLLYQSKSCSDVAEQLKTSQPKVSRVLSQLRQALRDELFERRKYGLAPNDFLKQLIPQIESILQGYETLSAQLSSPVNKPALNISAQEQMAPWLLNSVSQAARELKMEFEINTQPYSRTCQSILSQGVLHYTLSVNRAPKELYDNLIIRELRRFSIAARKDHPIFESIRSVEDLLEYGLVLIYHSTKSKLRQHIEEYALSRGIRPNIKLMTESLNLALMKARNSDNIVLIGLSVNHDCQCQQYGEGIKCMDISDIWHESNIRQDRMERRFLYLQSHASNDQRLTQTIVRHLKDPHTPKH</sequence>
<protein>
    <recommendedName>
        <fullName evidence="5">HTH lysR-type domain-containing protein</fullName>
    </recommendedName>
</protein>
<dbReference type="SUPFAM" id="SSF46785">
    <property type="entry name" value="Winged helix' DNA-binding domain"/>
    <property type="match status" value="1"/>
</dbReference>
<keyword evidence="2" id="KW-0805">Transcription regulation</keyword>
<dbReference type="Pfam" id="PF00126">
    <property type="entry name" value="HTH_1"/>
    <property type="match status" value="1"/>
</dbReference>
<keyword evidence="3" id="KW-0238">DNA-binding</keyword>
<dbReference type="EMBL" id="BSNC01000002">
    <property type="protein sequence ID" value="GLP95437.1"/>
    <property type="molecule type" value="Genomic_DNA"/>
</dbReference>
<evidence type="ECO:0000256" key="2">
    <source>
        <dbReference type="ARBA" id="ARBA00023015"/>
    </source>
</evidence>
<keyword evidence="7" id="KW-1185">Reference proteome</keyword>
<name>A0AA37RVM5_9GAMM</name>
<dbReference type="Gene3D" id="1.10.10.10">
    <property type="entry name" value="Winged helix-like DNA-binding domain superfamily/Winged helix DNA-binding domain"/>
    <property type="match status" value="1"/>
</dbReference>
<evidence type="ECO:0000256" key="1">
    <source>
        <dbReference type="ARBA" id="ARBA00009437"/>
    </source>
</evidence>
<evidence type="ECO:0000256" key="4">
    <source>
        <dbReference type="ARBA" id="ARBA00023163"/>
    </source>
</evidence>
<dbReference type="Gene3D" id="3.40.190.10">
    <property type="entry name" value="Periplasmic binding protein-like II"/>
    <property type="match status" value="2"/>
</dbReference>
<evidence type="ECO:0000256" key="3">
    <source>
        <dbReference type="ARBA" id="ARBA00023125"/>
    </source>
</evidence>
<keyword evidence="4" id="KW-0804">Transcription</keyword>
<dbReference type="InterPro" id="IPR000847">
    <property type="entry name" value="LysR_HTH_N"/>
</dbReference>
<gene>
    <name evidence="6" type="ORF">GCM10007895_07430</name>
</gene>
<evidence type="ECO:0000259" key="5">
    <source>
        <dbReference type="PROSITE" id="PS50931"/>
    </source>
</evidence>
<dbReference type="PANTHER" id="PTHR30118">
    <property type="entry name" value="HTH-TYPE TRANSCRIPTIONAL REGULATOR LEUO-RELATED"/>
    <property type="match status" value="1"/>
</dbReference>
<dbReference type="InterPro" id="IPR050389">
    <property type="entry name" value="LysR-type_TF"/>
</dbReference>
<feature type="domain" description="HTH lysR-type" evidence="5">
    <location>
        <begin position="8"/>
        <end position="65"/>
    </location>
</feature>
<dbReference type="InterPro" id="IPR036390">
    <property type="entry name" value="WH_DNA-bd_sf"/>
</dbReference>
<organism evidence="6 7">
    <name type="scientific">Paraferrimonas sedimenticola</name>
    <dbReference type="NCBI Taxonomy" id="375674"/>
    <lineage>
        <taxon>Bacteria</taxon>
        <taxon>Pseudomonadati</taxon>
        <taxon>Pseudomonadota</taxon>
        <taxon>Gammaproteobacteria</taxon>
        <taxon>Alteromonadales</taxon>
        <taxon>Ferrimonadaceae</taxon>
        <taxon>Paraferrimonas</taxon>
    </lineage>
</organism>
<dbReference type="InterPro" id="IPR036388">
    <property type="entry name" value="WH-like_DNA-bd_sf"/>
</dbReference>
<dbReference type="GO" id="GO:0003677">
    <property type="term" value="F:DNA binding"/>
    <property type="evidence" value="ECO:0007669"/>
    <property type="project" value="UniProtKB-KW"/>
</dbReference>
<comment type="caution">
    <text evidence="6">The sequence shown here is derived from an EMBL/GenBank/DDBJ whole genome shotgun (WGS) entry which is preliminary data.</text>
</comment>
<accession>A0AA37RVM5</accession>
<dbReference type="GO" id="GO:0003700">
    <property type="term" value="F:DNA-binding transcription factor activity"/>
    <property type="evidence" value="ECO:0007669"/>
    <property type="project" value="InterPro"/>
</dbReference>
<dbReference type="PANTHER" id="PTHR30118:SF11">
    <property type="entry name" value="HTH-TYPE TRANSCRIPTIONAL REGULATOR YIDZ"/>
    <property type="match status" value="1"/>
</dbReference>
<comment type="similarity">
    <text evidence="1">Belongs to the LysR transcriptional regulatory family.</text>
</comment>